<keyword evidence="2" id="KW-0229">DNA integration</keyword>
<dbReference type="InterPro" id="IPR025166">
    <property type="entry name" value="Integrase_DNA_bind_dom"/>
</dbReference>
<evidence type="ECO:0000313" key="6">
    <source>
        <dbReference type="EMBL" id="PZQ14743.1"/>
    </source>
</evidence>
<feature type="domain" description="Integrase DNA-binding" evidence="4">
    <location>
        <begin position="2"/>
        <end position="87"/>
    </location>
</feature>
<evidence type="ECO:0000256" key="1">
    <source>
        <dbReference type="ARBA" id="ARBA00008857"/>
    </source>
</evidence>
<evidence type="ECO:0000259" key="4">
    <source>
        <dbReference type="Pfam" id="PF13356"/>
    </source>
</evidence>
<dbReference type="InterPro" id="IPR011010">
    <property type="entry name" value="DNA_brk_join_enz"/>
</dbReference>
<accession>A0A2W5MBF6</accession>
<keyword evidence="3" id="KW-0238">DNA-binding</keyword>
<evidence type="ECO:0000313" key="7">
    <source>
        <dbReference type="Proteomes" id="UP000249046"/>
    </source>
</evidence>
<dbReference type="PANTHER" id="PTHR30629">
    <property type="entry name" value="PROPHAGE INTEGRASE"/>
    <property type="match status" value="1"/>
</dbReference>
<dbReference type="InterPro" id="IPR053876">
    <property type="entry name" value="Phage_int_M"/>
</dbReference>
<evidence type="ECO:0000259" key="5">
    <source>
        <dbReference type="Pfam" id="PF22022"/>
    </source>
</evidence>
<organism evidence="6 7">
    <name type="scientific">Rhodanobacter denitrificans</name>
    <dbReference type="NCBI Taxonomy" id="666685"/>
    <lineage>
        <taxon>Bacteria</taxon>
        <taxon>Pseudomonadati</taxon>
        <taxon>Pseudomonadota</taxon>
        <taxon>Gammaproteobacteria</taxon>
        <taxon>Lysobacterales</taxon>
        <taxon>Rhodanobacteraceae</taxon>
        <taxon>Rhodanobacter</taxon>
    </lineage>
</organism>
<dbReference type="GO" id="GO:0015074">
    <property type="term" value="P:DNA integration"/>
    <property type="evidence" value="ECO:0007669"/>
    <property type="project" value="UniProtKB-KW"/>
</dbReference>
<evidence type="ECO:0000256" key="3">
    <source>
        <dbReference type="ARBA" id="ARBA00023125"/>
    </source>
</evidence>
<comment type="similarity">
    <text evidence="1">Belongs to the 'phage' integrase family.</text>
</comment>
<dbReference type="InterPro" id="IPR050808">
    <property type="entry name" value="Phage_Integrase"/>
</dbReference>
<protein>
    <submittedName>
        <fullName evidence="6">Uncharacterized protein</fullName>
    </submittedName>
</protein>
<comment type="caution">
    <text evidence="6">The sequence shown here is derived from an EMBL/GenBank/DDBJ whole genome shotgun (WGS) entry which is preliminary data.</text>
</comment>
<dbReference type="InterPro" id="IPR010998">
    <property type="entry name" value="Integrase_recombinase_N"/>
</dbReference>
<dbReference type="Proteomes" id="UP000249046">
    <property type="component" value="Unassembled WGS sequence"/>
</dbReference>
<dbReference type="Pfam" id="PF13356">
    <property type="entry name" value="Arm-DNA-bind_3"/>
    <property type="match status" value="1"/>
</dbReference>
<dbReference type="EMBL" id="QFPO01000007">
    <property type="protein sequence ID" value="PZQ14743.1"/>
    <property type="molecule type" value="Genomic_DNA"/>
</dbReference>
<feature type="domain" description="Phage integrase central" evidence="5">
    <location>
        <begin position="103"/>
        <end position="172"/>
    </location>
</feature>
<sequence>MLTTLQIKSAKAQERAYKLADGGGLYLLVQPSGSKLWRYKFRIGHVEGLQALGAFPEVSLAEARTEHAKSRKLVDQSVHPVQERKRQREALAIEYLHRDKGAFETVYAQWDAATAVGLKSGTLKQRTREITNDLLPTLGGRPIASITRLEVTEVLKTVEKRAPEVARNLRNYLWGRRRKDRFACGMTFRRARSKRPTCPGIPRAGECFAATGQRRRRSAAIRGFRRGYSCRRRGV</sequence>
<proteinExistence type="inferred from homology"/>
<dbReference type="GO" id="GO:0003677">
    <property type="term" value="F:DNA binding"/>
    <property type="evidence" value="ECO:0007669"/>
    <property type="project" value="UniProtKB-KW"/>
</dbReference>
<dbReference type="PANTHER" id="PTHR30629:SF2">
    <property type="entry name" value="PROPHAGE INTEGRASE INTS-RELATED"/>
    <property type="match status" value="1"/>
</dbReference>
<dbReference type="Gene3D" id="1.10.150.130">
    <property type="match status" value="1"/>
</dbReference>
<gene>
    <name evidence="6" type="ORF">DI564_09570</name>
</gene>
<dbReference type="SUPFAM" id="SSF56349">
    <property type="entry name" value="DNA breaking-rejoining enzymes"/>
    <property type="match status" value="1"/>
</dbReference>
<dbReference type="InterPro" id="IPR038488">
    <property type="entry name" value="Integrase_DNA-bd_sf"/>
</dbReference>
<name>A0A2W5MBF6_9GAMM</name>
<dbReference type="Pfam" id="PF22022">
    <property type="entry name" value="Phage_int_M"/>
    <property type="match status" value="1"/>
</dbReference>
<dbReference type="Gene3D" id="3.30.160.390">
    <property type="entry name" value="Integrase, DNA-binding domain"/>
    <property type="match status" value="1"/>
</dbReference>
<reference evidence="6 7" key="1">
    <citation type="submission" date="2017-08" db="EMBL/GenBank/DDBJ databases">
        <title>Infants hospitalized years apart are colonized by the same room-sourced microbial strains.</title>
        <authorList>
            <person name="Brooks B."/>
            <person name="Olm M.R."/>
            <person name="Firek B.A."/>
            <person name="Baker R."/>
            <person name="Thomas B.C."/>
            <person name="Morowitz M.J."/>
            <person name="Banfield J.F."/>
        </authorList>
    </citation>
    <scope>NUCLEOTIDE SEQUENCE [LARGE SCALE GENOMIC DNA]</scope>
    <source>
        <strain evidence="6">S2_005_003_R2_42</strain>
    </source>
</reference>
<dbReference type="AlphaFoldDB" id="A0A2W5MBF6"/>
<evidence type="ECO:0000256" key="2">
    <source>
        <dbReference type="ARBA" id="ARBA00022908"/>
    </source>
</evidence>